<sequence length="162" mass="18215">MSHQLTSVVPRIKENITLYFAHQKNPHDFFRYEGPEGKLVATLGEDQGALVLDITWGIPLHQLRTLGVDWQVQDTEDGMRPELETRGTQAENGWQDHDGFIGPIRPGRGPRSDPRGDFPTGPAVGEHIPDVRCSTTDGTSFNLQEHRGDRPAVFIFFRSAVW</sequence>
<proteinExistence type="predicted"/>
<reference evidence="2" key="1">
    <citation type="submission" date="2018-05" db="EMBL/GenBank/DDBJ databases">
        <authorList>
            <person name="Lanie J.A."/>
            <person name="Ng W.-L."/>
            <person name="Kazmierczak K.M."/>
            <person name="Andrzejewski T.M."/>
            <person name="Davidsen T.M."/>
            <person name="Wayne K.J."/>
            <person name="Tettelin H."/>
            <person name="Glass J.I."/>
            <person name="Rusch D."/>
            <person name="Podicherti R."/>
            <person name="Tsui H.-C.T."/>
            <person name="Winkler M.E."/>
        </authorList>
    </citation>
    <scope>NUCLEOTIDE SEQUENCE</scope>
</reference>
<gene>
    <name evidence="2" type="ORF">METZ01_LOCUS119478</name>
</gene>
<name>A0A381XPC5_9ZZZZ</name>
<dbReference type="EMBL" id="UINC01015902">
    <property type="protein sequence ID" value="SVA66624.1"/>
    <property type="molecule type" value="Genomic_DNA"/>
</dbReference>
<dbReference type="AlphaFoldDB" id="A0A381XPC5"/>
<protein>
    <submittedName>
        <fullName evidence="2">Uncharacterized protein</fullName>
    </submittedName>
</protein>
<feature type="region of interest" description="Disordered" evidence="1">
    <location>
        <begin position="105"/>
        <end position="129"/>
    </location>
</feature>
<evidence type="ECO:0000256" key="1">
    <source>
        <dbReference type="SAM" id="MobiDB-lite"/>
    </source>
</evidence>
<evidence type="ECO:0000313" key="2">
    <source>
        <dbReference type="EMBL" id="SVA66624.1"/>
    </source>
</evidence>
<accession>A0A381XPC5</accession>
<organism evidence="2">
    <name type="scientific">marine metagenome</name>
    <dbReference type="NCBI Taxonomy" id="408172"/>
    <lineage>
        <taxon>unclassified sequences</taxon>
        <taxon>metagenomes</taxon>
        <taxon>ecological metagenomes</taxon>
    </lineage>
</organism>